<name>A0AAE0Y2J8_9GAST</name>
<comment type="caution">
    <text evidence="1">The sequence shown here is derived from an EMBL/GenBank/DDBJ whole genome shotgun (WGS) entry which is preliminary data.</text>
</comment>
<proteinExistence type="predicted"/>
<keyword evidence="2" id="KW-1185">Reference proteome</keyword>
<dbReference type="AlphaFoldDB" id="A0AAE0Y2J8"/>
<protein>
    <submittedName>
        <fullName evidence="1">Uncharacterized protein</fullName>
    </submittedName>
</protein>
<evidence type="ECO:0000313" key="1">
    <source>
        <dbReference type="EMBL" id="KAK3730514.1"/>
    </source>
</evidence>
<sequence length="139" mass="16215">MDGRKQLTLLGNSSLENRHEAWIYCCVRGSNQTLIGRAQGLQQPLWLDRQDCVKPSIVGRASTATLVRRVIRRAERNRALPCMIRGRYMMVCKRVTLMKLIKLILFVQQYTRYTTLHMGDTWWWQTCQGTLVTDTLRTV</sequence>
<organism evidence="1 2">
    <name type="scientific">Elysia crispata</name>
    <name type="common">lettuce slug</name>
    <dbReference type="NCBI Taxonomy" id="231223"/>
    <lineage>
        <taxon>Eukaryota</taxon>
        <taxon>Metazoa</taxon>
        <taxon>Spiralia</taxon>
        <taxon>Lophotrochozoa</taxon>
        <taxon>Mollusca</taxon>
        <taxon>Gastropoda</taxon>
        <taxon>Heterobranchia</taxon>
        <taxon>Euthyneura</taxon>
        <taxon>Panpulmonata</taxon>
        <taxon>Sacoglossa</taxon>
        <taxon>Placobranchoidea</taxon>
        <taxon>Plakobranchidae</taxon>
        <taxon>Elysia</taxon>
    </lineage>
</organism>
<accession>A0AAE0Y2J8</accession>
<evidence type="ECO:0000313" key="2">
    <source>
        <dbReference type="Proteomes" id="UP001283361"/>
    </source>
</evidence>
<dbReference type="Proteomes" id="UP001283361">
    <property type="component" value="Unassembled WGS sequence"/>
</dbReference>
<dbReference type="EMBL" id="JAWDGP010007074">
    <property type="protein sequence ID" value="KAK3730514.1"/>
    <property type="molecule type" value="Genomic_DNA"/>
</dbReference>
<reference evidence="1" key="1">
    <citation type="journal article" date="2023" name="G3 (Bethesda)">
        <title>A reference genome for the long-term kleptoplast-retaining sea slug Elysia crispata morphotype clarki.</title>
        <authorList>
            <person name="Eastman K.E."/>
            <person name="Pendleton A.L."/>
            <person name="Shaikh M.A."/>
            <person name="Suttiyut T."/>
            <person name="Ogas R."/>
            <person name="Tomko P."/>
            <person name="Gavelis G."/>
            <person name="Widhalm J.R."/>
            <person name="Wisecaver J.H."/>
        </authorList>
    </citation>
    <scope>NUCLEOTIDE SEQUENCE</scope>
    <source>
        <strain evidence="1">ECLA1</strain>
    </source>
</reference>
<gene>
    <name evidence="1" type="ORF">RRG08_018502</name>
</gene>